<dbReference type="GO" id="GO:0008170">
    <property type="term" value="F:N-methyltransferase activity"/>
    <property type="evidence" value="ECO:0007669"/>
    <property type="project" value="UniProtKB-ARBA"/>
</dbReference>
<proteinExistence type="predicted"/>
<feature type="domain" description="MYND-type" evidence="9">
    <location>
        <begin position="225"/>
        <end position="263"/>
    </location>
</feature>
<evidence type="ECO:0000313" key="11">
    <source>
        <dbReference type="Proteomes" id="UP001153737"/>
    </source>
</evidence>
<keyword evidence="5 7" id="KW-0863">Zinc-finger</keyword>
<dbReference type="PROSITE" id="PS50865">
    <property type="entry name" value="ZF_MYND_2"/>
    <property type="match status" value="1"/>
</dbReference>
<dbReference type="InterPro" id="IPR052097">
    <property type="entry name" value="SET-MYND_domain_protein"/>
</dbReference>
<evidence type="ECO:0000259" key="8">
    <source>
        <dbReference type="PROSITE" id="PS50280"/>
    </source>
</evidence>
<dbReference type="OrthoDB" id="7770870at2759"/>
<dbReference type="Proteomes" id="UP001153737">
    <property type="component" value="Chromosome 1"/>
</dbReference>
<dbReference type="InterPro" id="IPR002893">
    <property type="entry name" value="Znf_MYND"/>
</dbReference>
<dbReference type="PANTHER" id="PTHR46165:SF6">
    <property type="entry name" value="SET AND MYND DOMAIN-CONTAINING PROTEIN 4-LIKE PROTEIN"/>
    <property type="match status" value="1"/>
</dbReference>
<dbReference type="Gene3D" id="1.10.220.160">
    <property type="match status" value="1"/>
</dbReference>
<dbReference type="SUPFAM" id="SSF48452">
    <property type="entry name" value="TPR-like"/>
    <property type="match status" value="1"/>
</dbReference>
<evidence type="ECO:0000256" key="1">
    <source>
        <dbReference type="ARBA" id="ARBA00022603"/>
    </source>
</evidence>
<dbReference type="AlphaFoldDB" id="A0A9P0D8Z0"/>
<accession>A0A9P0D8Z0</accession>
<dbReference type="Pfam" id="PF00856">
    <property type="entry name" value="SET"/>
    <property type="match status" value="1"/>
</dbReference>
<dbReference type="GO" id="GO:0032259">
    <property type="term" value="P:methylation"/>
    <property type="evidence" value="ECO:0007669"/>
    <property type="project" value="UniProtKB-KW"/>
</dbReference>
<keyword evidence="11" id="KW-1185">Reference proteome</keyword>
<evidence type="ECO:0000256" key="6">
    <source>
        <dbReference type="ARBA" id="ARBA00022833"/>
    </source>
</evidence>
<sequence>MSYSSKIEELIELLSQESGLNTESNHKYLKNLQHGFHKLNYAHEYLKDSPTFNKILEEQKIRKSNKDSDKWRKKGTEYIQLQKHMDAFECLTKSIAFAENENSSEAFAARAKLLCDTGYFSACLQDIDRGSKKQCSKTVQESLANLKEKATKYEIPDHLVDFDPLPVITDRNSTRRSASSYIELRTDETVGRHIIAAKEIPAGEILVVEKSFVHTMFPESKYLHCHECLKLCYNLIPCPQCADALYCSDNCKQQAESYHKYECDVSDLYGELTINFIKMVVKALDDNSSTGPEEYYYKSRFTDIATLVTNEEKRNGINLYYPIMMATIGFHDLKRKTTILSDFNISENDLKNLIYECIMIDSINSFNIKKFSPVDGSAKMIALGIYAFSSLFNHSCTPNCQYFFHGRNIVIRTTSNIEKGDECNITYCGNYSPHPMKTVEERRNYLEDVFFFKCHCKACVGVGN</sequence>
<dbReference type="GO" id="GO:0008276">
    <property type="term" value="F:protein methyltransferase activity"/>
    <property type="evidence" value="ECO:0007669"/>
    <property type="project" value="UniProtKB-ARBA"/>
</dbReference>
<dbReference type="GO" id="GO:0008757">
    <property type="term" value="F:S-adenosylmethionine-dependent methyltransferase activity"/>
    <property type="evidence" value="ECO:0007669"/>
    <property type="project" value="UniProtKB-ARBA"/>
</dbReference>
<dbReference type="Gene3D" id="6.10.140.2220">
    <property type="match status" value="1"/>
</dbReference>
<keyword evidence="2" id="KW-0808">Transferase</keyword>
<gene>
    <name evidence="10" type="ORF">PHAECO_LOCUS1396</name>
</gene>
<keyword evidence="4" id="KW-0479">Metal-binding</keyword>
<reference evidence="10" key="1">
    <citation type="submission" date="2022-01" db="EMBL/GenBank/DDBJ databases">
        <authorList>
            <person name="King R."/>
        </authorList>
    </citation>
    <scope>NUCLEOTIDE SEQUENCE</scope>
</reference>
<evidence type="ECO:0000256" key="5">
    <source>
        <dbReference type="ARBA" id="ARBA00022771"/>
    </source>
</evidence>
<dbReference type="InterPro" id="IPR046341">
    <property type="entry name" value="SET_dom_sf"/>
</dbReference>
<dbReference type="SUPFAM" id="SSF82199">
    <property type="entry name" value="SET domain"/>
    <property type="match status" value="1"/>
</dbReference>
<reference evidence="10" key="2">
    <citation type="submission" date="2022-10" db="EMBL/GenBank/DDBJ databases">
        <authorList>
            <consortium name="ENA_rothamsted_submissions"/>
            <consortium name="culmorum"/>
            <person name="King R."/>
        </authorList>
    </citation>
    <scope>NUCLEOTIDE SEQUENCE</scope>
</reference>
<dbReference type="SUPFAM" id="SSF144232">
    <property type="entry name" value="HIT/MYND zinc finger-like"/>
    <property type="match status" value="1"/>
</dbReference>
<dbReference type="PANTHER" id="PTHR46165">
    <property type="entry name" value="SET AND MYND DOMAIN-CONTAINING PROTEIN 4"/>
    <property type="match status" value="1"/>
</dbReference>
<dbReference type="GO" id="GO:0042826">
    <property type="term" value="F:histone deacetylase binding"/>
    <property type="evidence" value="ECO:0007669"/>
    <property type="project" value="TreeGrafter"/>
</dbReference>
<dbReference type="EMBL" id="OU896707">
    <property type="protein sequence ID" value="CAH1116603.1"/>
    <property type="molecule type" value="Genomic_DNA"/>
</dbReference>
<dbReference type="GO" id="GO:0005737">
    <property type="term" value="C:cytoplasm"/>
    <property type="evidence" value="ECO:0007669"/>
    <property type="project" value="TreeGrafter"/>
</dbReference>
<evidence type="ECO:0000256" key="4">
    <source>
        <dbReference type="ARBA" id="ARBA00022723"/>
    </source>
</evidence>
<organism evidence="10 11">
    <name type="scientific">Phaedon cochleariae</name>
    <name type="common">Mustard beetle</name>
    <dbReference type="NCBI Taxonomy" id="80249"/>
    <lineage>
        <taxon>Eukaryota</taxon>
        <taxon>Metazoa</taxon>
        <taxon>Ecdysozoa</taxon>
        <taxon>Arthropoda</taxon>
        <taxon>Hexapoda</taxon>
        <taxon>Insecta</taxon>
        <taxon>Pterygota</taxon>
        <taxon>Neoptera</taxon>
        <taxon>Endopterygota</taxon>
        <taxon>Coleoptera</taxon>
        <taxon>Polyphaga</taxon>
        <taxon>Cucujiformia</taxon>
        <taxon>Chrysomeloidea</taxon>
        <taxon>Chrysomelidae</taxon>
        <taxon>Chrysomelinae</taxon>
        <taxon>Chrysomelini</taxon>
        <taxon>Phaedon</taxon>
    </lineage>
</organism>
<protein>
    <submittedName>
        <fullName evidence="10">Uncharacterized protein</fullName>
    </submittedName>
</protein>
<evidence type="ECO:0000259" key="9">
    <source>
        <dbReference type="PROSITE" id="PS50865"/>
    </source>
</evidence>
<dbReference type="Gene3D" id="1.25.40.10">
    <property type="entry name" value="Tetratricopeptide repeat domain"/>
    <property type="match status" value="1"/>
</dbReference>
<dbReference type="Gene3D" id="2.170.270.10">
    <property type="entry name" value="SET domain"/>
    <property type="match status" value="1"/>
</dbReference>
<evidence type="ECO:0000256" key="2">
    <source>
        <dbReference type="ARBA" id="ARBA00022679"/>
    </source>
</evidence>
<dbReference type="GO" id="GO:0005634">
    <property type="term" value="C:nucleus"/>
    <property type="evidence" value="ECO:0007669"/>
    <property type="project" value="TreeGrafter"/>
</dbReference>
<dbReference type="InterPro" id="IPR001214">
    <property type="entry name" value="SET_dom"/>
</dbReference>
<evidence type="ECO:0000256" key="3">
    <source>
        <dbReference type="ARBA" id="ARBA00022691"/>
    </source>
</evidence>
<name>A0A9P0D8Z0_PHACE</name>
<dbReference type="InterPro" id="IPR011990">
    <property type="entry name" value="TPR-like_helical_dom_sf"/>
</dbReference>
<dbReference type="Pfam" id="PF01753">
    <property type="entry name" value="zf-MYND"/>
    <property type="match status" value="1"/>
</dbReference>
<keyword evidence="3" id="KW-0949">S-adenosyl-L-methionine</keyword>
<dbReference type="GO" id="GO:0008270">
    <property type="term" value="F:zinc ion binding"/>
    <property type="evidence" value="ECO:0007669"/>
    <property type="project" value="UniProtKB-KW"/>
</dbReference>
<feature type="domain" description="SET" evidence="8">
    <location>
        <begin position="180"/>
        <end position="428"/>
    </location>
</feature>
<keyword evidence="6" id="KW-0862">Zinc</keyword>
<dbReference type="PROSITE" id="PS50280">
    <property type="entry name" value="SET"/>
    <property type="match status" value="1"/>
</dbReference>
<evidence type="ECO:0000256" key="7">
    <source>
        <dbReference type="PROSITE-ProRule" id="PRU00134"/>
    </source>
</evidence>
<keyword evidence="1" id="KW-0489">Methyltransferase</keyword>
<evidence type="ECO:0000313" key="10">
    <source>
        <dbReference type="EMBL" id="CAH1116603.1"/>
    </source>
</evidence>